<dbReference type="InterPro" id="IPR020084">
    <property type="entry name" value="NUDIX_hydrolase_CS"/>
</dbReference>
<dbReference type="EMBL" id="CAFZ01000011">
    <property type="protein sequence ID" value="CCA67213.1"/>
    <property type="molecule type" value="Genomic_DNA"/>
</dbReference>
<dbReference type="Proteomes" id="UP000007148">
    <property type="component" value="Unassembled WGS sequence"/>
</dbReference>
<evidence type="ECO:0000313" key="2">
    <source>
        <dbReference type="Proteomes" id="UP000007148"/>
    </source>
</evidence>
<gene>
    <name evidence="1" type="ORF">PIIN_01046</name>
</gene>
<proteinExistence type="predicted"/>
<dbReference type="GO" id="GO:0016787">
    <property type="term" value="F:hydrolase activity"/>
    <property type="evidence" value="ECO:0007669"/>
    <property type="project" value="UniProtKB-KW"/>
</dbReference>
<dbReference type="SUPFAM" id="SSF55811">
    <property type="entry name" value="Nudix"/>
    <property type="match status" value="1"/>
</dbReference>
<comment type="caution">
    <text evidence="1">The sequence shown here is derived from an EMBL/GenBank/DDBJ whole genome shotgun (WGS) entry which is preliminary data.</text>
</comment>
<dbReference type="OrthoDB" id="10259236at2759"/>
<protein>
    <submittedName>
        <fullName evidence="1">Uncharacterized protein</fullName>
    </submittedName>
</protein>
<dbReference type="AlphaFoldDB" id="G4T7F5"/>
<organism evidence="1 2">
    <name type="scientific">Serendipita indica (strain DSM 11827)</name>
    <name type="common">Root endophyte fungus</name>
    <name type="synonym">Piriformospora indica</name>
    <dbReference type="NCBI Taxonomy" id="1109443"/>
    <lineage>
        <taxon>Eukaryota</taxon>
        <taxon>Fungi</taxon>
        <taxon>Dikarya</taxon>
        <taxon>Basidiomycota</taxon>
        <taxon>Agaricomycotina</taxon>
        <taxon>Agaricomycetes</taxon>
        <taxon>Sebacinales</taxon>
        <taxon>Serendipitaceae</taxon>
        <taxon>Serendipita</taxon>
    </lineage>
</organism>
<evidence type="ECO:0000313" key="1">
    <source>
        <dbReference type="EMBL" id="CCA67213.1"/>
    </source>
</evidence>
<name>G4T7F5_SERID</name>
<sequence length="206" mass="23116">MLHPQRGIFNADEFVVSAGCVLLKPLPRDKSITVPRLPDEYSLVFIRNRRGDSVIAKGRKDMDEAAPHTAVRETYEETGYKSTIIALPNPSLTPGAREAVMNKEAIAVTLKVDRMSRPDKKSAQKFVFWYVSEVDTDESGEAVQRVQGTQLDHEDYEVLDAPLDECGLTWEEDRKLVELTKSLLLMRYKVVTGLDPPDTKSHGSGR</sequence>
<accession>G4T7F5</accession>
<dbReference type="HOGENOM" id="CLU_1361151_0_0_1"/>
<dbReference type="eggNOG" id="ENOG502S6AN">
    <property type="taxonomic scope" value="Eukaryota"/>
</dbReference>
<dbReference type="InterPro" id="IPR015797">
    <property type="entry name" value="NUDIX_hydrolase-like_dom_sf"/>
</dbReference>
<reference evidence="1 2" key="1">
    <citation type="journal article" date="2011" name="PLoS Pathog.">
        <title>Endophytic Life Strategies Decoded by Genome and Transcriptome Analyses of the Mutualistic Root Symbiont Piriformospora indica.</title>
        <authorList>
            <person name="Zuccaro A."/>
            <person name="Lahrmann U."/>
            <person name="Guldener U."/>
            <person name="Langen G."/>
            <person name="Pfiffi S."/>
            <person name="Biedenkopf D."/>
            <person name="Wong P."/>
            <person name="Samans B."/>
            <person name="Grimm C."/>
            <person name="Basiewicz M."/>
            <person name="Murat C."/>
            <person name="Martin F."/>
            <person name="Kogel K.H."/>
        </authorList>
    </citation>
    <scope>NUCLEOTIDE SEQUENCE [LARGE SCALE GENOMIC DNA]</scope>
    <source>
        <strain evidence="1 2">DSM 11827</strain>
    </source>
</reference>
<dbReference type="Gene3D" id="3.90.79.10">
    <property type="entry name" value="Nucleoside Triphosphate Pyrophosphohydrolase"/>
    <property type="match status" value="1"/>
</dbReference>
<dbReference type="InParanoid" id="G4T7F5"/>
<keyword evidence="2" id="KW-1185">Reference proteome</keyword>
<dbReference type="PROSITE" id="PS00893">
    <property type="entry name" value="NUDIX_BOX"/>
    <property type="match status" value="1"/>
</dbReference>